<comment type="subcellular location">
    <subcellularLocation>
        <location evidence="1">Cell membrane</location>
        <topology evidence="1">Multi-pass membrane protein</topology>
    </subcellularLocation>
</comment>
<keyword evidence="8" id="KW-1185">Reference proteome</keyword>
<dbReference type="GO" id="GO:0005886">
    <property type="term" value="C:plasma membrane"/>
    <property type="evidence" value="ECO:0007669"/>
    <property type="project" value="UniProtKB-SubCell"/>
</dbReference>
<dbReference type="OrthoDB" id="3176438at2"/>
<protein>
    <submittedName>
        <fullName evidence="7">Holin-like protein</fullName>
    </submittedName>
</protein>
<dbReference type="EMBL" id="FWXH01000002">
    <property type="protein sequence ID" value="SMC19998.1"/>
    <property type="molecule type" value="Genomic_DNA"/>
</dbReference>
<reference evidence="7 8" key="1">
    <citation type="submission" date="2017-04" db="EMBL/GenBank/DDBJ databases">
        <authorList>
            <person name="Afonso C.L."/>
            <person name="Miller P.J."/>
            <person name="Scott M.A."/>
            <person name="Spackman E."/>
            <person name="Goraichik I."/>
            <person name="Dimitrov K.M."/>
            <person name="Suarez D.L."/>
            <person name="Swayne D.E."/>
        </authorList>
    </citation>
    <scope>NUCLEOTIDE SEQUENCE [LARGE SCALE GENOMIC DNA]</scope>
    <source>
        <strain evidence="7 8">DSM 12555</strain>
    </source>
</reference>
<feature type="transmembrane region" description="Helical" evidence="6">
    <location>
        <begin position="63"/>
        <end position="81"/>
    </location>
</feature>
<dbReference type="InterPro" id="IPR005538">
    <property type="entry name" value="LrgA/CidA"/>
</dbReference>
<feature type="transmembrane region" description="Helical" evidence="6">
    <location>
        <begin position="87"/>
        <end position="110"/>
    </location>
</feature>
<evidence type="ECO:0000256" key="6">
    <source>
        <dbReference type="SAM" id="Phobius"/>
    </source>
</evidence>
<evidence type="ECO:0000256" key="1">
    <source>
        <dbReference type="ARBA" id="ARBA00004651"/>
    </source>
</evidence>
<evidence type="ECO:0000313" key="7">
    <source>
        <dbReference type="EMBL" id="SMC19998.1"/>
    </source>
</evidence>
<accession>A0A1W1X8J9</accession>
<evidence type="ECO:0000256" key="3">
    <source>
        <dbReference type="ARBA" id="ARBA00022692"/>
    </source>
</evidence>
<sequence length="113" mass="12478">MKLIRQFAIVLIFCFLGELLSRSLHLTIPGNVIGMILLVVFLCTGIIKLEAVETVSDFLLEHLPFFFVPAGVGLITSASTIKNCWPYLIIIVIISTIVAMVITGITVQLFKRS</sequence>
<keyword evidence="5 6" id="KW-0472">Membrane</keyword>
<organism evidence="7 8">
    <name type="scientific">Clostridium acidisoli DSM 12555</name>
    <dbReference type="NCBI Taxonomy" id="1121291"/>
    <lineage>
        <taxon>Bacteria</taxon>
        <taxon>Bacillati</taxon>
        <taxon>Bacillota</taxon>
        <taxon>Clostridia</taxon>
        <taxon>Eubacteriales</taxon>
        <taxon>Clostridiaceae</taxon>
        <taxon>Clostridium</taxon>
    </lineage>
</organism>
<gene>
    <name evidence="7" type="ORF">SAMN02745134_00994</name>
</gene>
<evidence type="ECO:0000256" key="5">
    <source>
        <dbReference type="ARBA" id="ARBA00023136"/>
    </source>
</evidence>
<dbReference type="AlphaFoldDB" id="A0A1W1X8J9"/>
<name>A0A1W1X8J9_9CLOT</name>
<dbReference type="PANTHER" id="PTHR33931:SF2">
    <property type="entry name" value="HOLIN-LIKE PROTEIN CIDA"/>
    <property type="match status" value="1"/>
</dbReference>
<keyword evidence="2" id="KW-1003">Cell membrane</keyword>
<evidence type="ECO:0000256" key="2">
    <source>
        <dbReference type="ARBA" id="ARBA00022475"/>
    </source>
</evidence>
<dbReference type="PANTHER" id="PTHR33931">
    <property type="entry name" value="HOLIN-LIKE PROTEIN CIDA-RELATED"/>
    <property type="match status" value="1"/>
</dbReference>
<dbReference type="STRING" id="1121291.SAMN02745134_00994"/>
<evidence type="ECO:0000256" key="4">
    <source>
        <dbReference type="ARBA" id="ARBA00022989"/>
    </source>
</evidence>
<dbReference type="Pfam" id="PF03788">
    <property type="entry name" value="LrgA"/>
    <property type="match status" value="1"/>
</dbReference>
<dbReference type="RefSeq" id="WP_084114276.1">
    <property type="nucleotide sequence ID" value="NZ_FWXH01000002.1"/>
</dbReference>
<feature type="transmembrane region" description="Helical" evidence="6">
    <location>
        <begin position="31"/>
        <end position="51"/>
    </location>
</feature>
<keyword evidence="4 6" id="KW-1133">Transmembrane helix</keyword>
<keyword evidence="3 6" id="KW-0812">Transmembrane</keyword>
<proteinExistence type="predicted"/>
<dbReference type="Proteomes" id="UP000192468">
    <property type="component" value="Unassembled WGS sequence"/>
</dbReference>
<evidence type="ECO:0000313" key="8">
    <source>
        <dbReference type="Proteomes" id="UP000192468"/>
    </source>
</evidence>